<dbReference type="PANTHER" id="PTHR23407">
    <property type="entry name" value="ATPASE INHIBITOR/5-FORMYLTETRAHYDROFOLATE CYCLO-LIGASE"/>
    <property type="match status" value="1"/>
</dbReference>
<reference evidence="6 7" key="1">
    <citation type="submission" date="2020-06" db="EMBL/GenBank/DDBJ databases">
        <title>Mogibacterium timidum strain W9173 genomic sequence.</title>
        <authorList>
            <person name="Wade W.G."/>
            <person name="Johnston C.D."/>
            <person name="Chen T."/>
            <person name="Dewhirst F.E."/>
        </authorList>
    </citation>
    <scope>NUCLEOTIDE SEQUENCE [LARGE SCALE GENOMIC DNA]</scope>
    <source>
        <strain evidence="6 7">W9173</strain>
    </source>
</reference>
<dbReference type="InterPro" id="IPR037171">
    <property type="entry name" value="NagB/RpiA_transferase-like"/>
</dbReference>
<comment type="caution">
    <text evidence="6">The sequence shown here is derived from an EMBL/GenBank/DDBJ whole genome shotgun (WGS) entry which is preliminary data.</text>
</comment>
<dbReference type="Pfam" id="PF01812">
    <property type="entry name" value="5-FTHF_cyc-lig"/>
    <property type="match status" value="1"/>
</dbReference>
<comment type="catalytic activity">
    <reaction evidence="5">
        <text>(6S)-5-formyl-5,6,7,8-tetrahydrofolate + ATP = (6R)-5,10-methenyltetrahydrofolate + ADP + phosphate</text>
        <dbReference type="Rhea" id="RHEA:10488"/>
        <dbReference type="ChEBI" id="CHEBI:30616"/>
        <dbReference type="ChEBI" id="CHEBI:43474"/>
        <dbReference type="ChEBI" id="CHEBI:57455"/>
        <dbReference type="ChEBI" id="CHEBI:57457"/>
        <dbReference type="ChEBI" id="CHEBI:456216"/>
        <dbReference type="EC" id="6.3.3.2"/>
    </reaction>
</comment>
<dbReference type="SUPFAM" id="SSF100950">
    <property type="entry name" value="NagB/RpiA/CoA transferase-like"/>
    <property type="match status" value="1"/>
</dbReference>
<keyword evidence="3 4" id="KW-0067">ATP-binding</keyword>
<dbReference type="EMBL" id="JABXYR010000001">
    <property type="protein sequence ID" value="NWO22606.1"/>
    <property type="molecule type" value="Genomic_DNA"/>
</dbReference>
<organism evidence="6 7">
    <name type="scientific">Mogibacterium timidum</name>
    <dbReference type="NCBI Taxonomy" id="35519"/>
    <lineage>
        <taxon>Bacteria</taxon>
        <taxon>Bacillati</taxon>
        <taxon>Bacillota</taxon>
        <taxon>Clostridia</taxon>
        <taxon>Peptostreptococcales</taxon>
        <taxon>Anaerovoracaceae</taxon>
        <taxon>Mogibacterium</taxon>
    </lineage>
</organism>
<sequence>MDTDRNPTSAEIQQNKRALRARCREIVKGLSSEYIEEASRRIAERVTASPAYKTAGTIFCYMSMAGEPITDAIIDKALAEGKRVGIPLCIGPHEMVVKEYKLGDELTRGAFGIREPLPEAKEITTDEFDLAIVPCVACAEDGRRIGHGAGYYDRFLRAAGFIKLAICFEKLLADNIPLEDTDIYMDGVATEDAIYGTRWRG</sequence>
<evidence type="ECO:0000256" key="3">
    <source>
        <dbReference type="ARBA" id="ARBA00022840"/>
    </source>
</evidence>
<dbReference type="GO" id="GO:0005524">
    <property type="term" value="F:ATP binding"/>
    <property type="evidence" value="ECO:0007669"/>
    <property type="project" value="UniProtKB-KW"/>
</dbReference>
<feature type="binding site" evidence="4">
    <location>
        <begin position="144"/>
        <end position="152"/>
    </location>
    <ligand>
        <name>ATP</name>
        <dbReference type="ChEBI" id="CHEBI:30616"/>
    </ligand>
</feature>
<evidence type="ECO:0000256" key="1">
    <source>
        <dbReference type="ARBA" id="ARBA00010638"/>
    </source>
</evidence>
<accession>A0A7Y8VQ68</accession>
<dbReference type="Proteomes" id="UP000526307">
    <property type="component" value="Unassembled WGS sequence"/>
</dbReference>
<evidence type="ECO:0000313" key="6">
    <source>
        <dbReference type="EMBL" id="NWO22606.1"/>
    </source>
</evidence>
<keyword evidence="7" id="KW-1185">Reference proteome</keyword>
<evidence type="ECO:0000313" key="7">
    <source>
        <dbReference type="Proteomes" id="UP000526307"/>
    </source>
</evidence>
<comment type="similarity">
    <text evidence="1 5">Belongs to the 5-formyltetrahydrofolate cyclo-ligase family.</text>
</comment>
<dbReference type="NCBIfam" id="TIGR02727">
    <property type="entry name" value="MTHFS_bact"/>
    <property type="match status" value="1"/>
</dbReference>
<dbReference type="GO" id="GO:0035999">
    <property type="term" value="P:tetrahydrofolate interconversion"/>
    <property type="evidence" value="ECO:0007669"/>
    <property type="project" value="TreeGrafter"/>
</dbReference>
<evidence type="ECO:0000256" key="2">
    <source>
        <dbReference type="ARBA" id="ARBA00022741"/>
    </source>
</evidence>
<keyword evidence="5" id="KW-0460">Magnesium</keyword>
<dbReference type="Gene3D" id="3.40.50.10420">
    <property type="entry name" value="NagB/RpiA/CoA transferase-like"/>
    <property type="match status" value="1"/>
</dbReference>
<evidence type="ECO:0000256" key="5">
    <source>
        <dbReference type="RuleBase" id="RU361279"/>
    </source>
</evidence>
<feature type="binding site" evidence="4">
    <location>
        <position position="62"/>
    </location>
    <ligand>
        <name>substrate</name>
    </ligand>
</feature>
<dbReference type="InterPro" id="IPR024185">
    <property type="entry name" value="FTHF_cligase-like_sf"/>
</dbReference>
<dbReference type="InterPro" id="IPR002698">
    <property type="entry name" value="FTHF_cligase"/>
</dbReference>
<name>A0A7Y8VQ68_9FIRM</name>
<evidence type="ECO:0000256" key="4">
    <source>
        <dbReference type="PIRSR" id="PIRSR006806-1"/>
    </source>
</evidence>
<keyword evidence="6" id="KW-0436">Ligase</keyword>
<dbReference type="PIRSF" id="PIRSF006806">
    <property type="entry name" value="FTHF_cligase"/>
    <property type="match status" value="1"/>
</dbReference>
<keyword evidence="5" id="KW-0479">Metal-binding</keyword>
<feature type="binding site" evidence="4">
    <location>
        <begin position="16"/>
        <end position="20"/>
    </location>
    <ligand>
        <name>ATP</name>
        <dbReference type="ChEBI" id="CHEBI:30616"/>
    </ligand>
</feature>
<proteinExistence type="inferred from homology"/>
<dbReference type="RefSeq" id="WP_051426863.1">
    <property type="nucleotide sequence ID" value="NZ_CALIBD010000027.1"/>
</dbReference>
<dbReference type="EC" id="6.3.3.2" evidence="5"/>
<dbReference type="GO" id="GO:0046872">
    <property type="term" value="F:metal ion binding"/>
    <property type="evidence" value="ECO:0007669"/>
    <property type="project" value="UniProtKB-KW"/>
</dbReference>
<dbReference type="GO" id="GO:0009396">
    <property type="term" value="P:folic acid-containing compound biosynthetic process"/>
    <property type="evidence" value="ECO:0007669"/>
    <property type="project" value="TreeGrafter"/>
</dbReference>
<feature type="binding site" evidence="4">
    <location>
        <position position="67"/>
    </location>
    <ligand>
        <name>substrate</name>
    </ligand>
</feature>
<dbReference type="AlphaFoldDB" id="A0A7Y8VQ68"/>
<dbReference type="GO" id="GO:0030272">
    <property type="term" value="F:5-formyltetrahydrofolate cyclo-ligase activity"/>
    <property type="evidence" value="ECO:0007669"/>
    <property type="project" value="UniProtKB-EC"/>
</dbReference>
<dbReference type="PANTHER" id="PTHR23407:SF1">
    <property type="entry name" value="5-FORMYLTETRAHYDROFOLATE CYCLO-LIGASE"/>
    <property type="match status" value="1"/>
</dbReference>
<protein>
    <recommendedName>
        <fullName evidence="5">5-formyltetrahydrofolate cyclo-ligase</fullName>
        <ecNumber evidence="5">6.3.3.2</ecNumber>
    </recommendedName>
</protein>
<keyword evidence="2 4" id="KW-0547">Nucleotide-binding</keyword>
<gene>
    <name evidence="6" type="ORF">HW270_00685</name>
</gene>
<comment type="cofactor">
    <cofactor evidence="5">
        <name>Mg(2+)</name>
        <dbReference type="ChEBI" id="CHEBI:18420"/>
    </cofactor>
</comment>